<evidence type="ECO:0000256" key="4">
    <source>
        <dbReference type="PIRSR" id="PIRSR000103-1"/>
    </source>
</evidence>
<dbReference type="AlphaFoldDB" id="A0A4R2R305"/>
<dbReference type="InterPro" id="IPR029154">
    <property type="entry name" value="HIBADH-like_NADP-bd"/>
</dbReference>
<dbReference type="Pfam" id="PF03446">
    <property type="entry name" value="NAD_binding_2"/>
    <property type="match status" value="1"/>
</dbReference>
<keyword evidence="3" id="KW-0520">NAD</keyword>
<dbReference type="SUPFAM" id="SSF51735">
    <property type="entry name" value="NAD(P)-binding Rossmann-fold domains"/>
    <property type="match status" value="1"/>
</dbReference>
<dbReference type="PANTHER" id="PTHR22981">
    <property type="entry name" value="3-HYDROXYISOBUTYRATE DEHYDROGENASE-RELATED"/>
    <property type="match status" value="1"/>
</dbReference>
<evidence type="ECO:0000313" key="7">
    <source>
        <dbReference type="EMBL" id="TCP56397.1"/>
    </source>
</evidence>
<dbReference type="EMBL" id="SLXQ01000001">
    <property type="protein sequence ID" value="TCP56397.1"/>
    <property type="molecule type" value="Genomic_DNA"/>
</dbReference>
<sequence length="298" mass="30823">MTGNQEPPVIGFVGLGRMGAPMARRLAAAGYRVRGFDTSAEARTALAAELTVVDSLAELAEGAAVTILMLPSSPVVRAVLVEDGLLAALPANSLLVDMSSSEPMVTRELADLTEERGITLLDAPVSGGVRGAEQGELTVMAGGPADRVGEIRPLLDVLGQRVLHVGAVGAGHALKALNNLLSATHLLVSSEALLVGQAFGLDPQVMLDAINGSSGRSGSTEVKLPKFVVPGNFASGFGAGLMVKDMRIAVGLAEATGSPTPLGAAATELWRQAVTELPDDADHTEVIRWLQRRDTQAR</sequence>
<evidence type="ECO:0000313" key="8">
    <source>
        <dbReference type="Proteomes" id="UP000294911"/>
    </source>
</evidence>
<evidence type="ECO:0000259" key="6">
    <source>
        <dbReference type="Pfam" id="PF14833"/>
    </source>
</evidence>
<evidence type="ECO:0000256" key="2">
    <source>
        <dbReference type="ARBA" id="ARBA00023002"/>
    </source>
</evidence>
<dbReference type="Gene3D" id="3.40.50.720">
    <property type="entry name" value="NAD(P)-binding Rossmann-like Domain"/>
    <property type="match status" value="1"/>
</dbReference>
<dbReference type="SUPFAM" id="SSF48179">
    <property type="entry name" value="6-phosphogluconate dehydrogenase C-terminal domain-like"/>
    <property type="match status" value="1"/>
</dbReference>
<dbReference type="PANTHER" id="PTHR22981:SF7">
    <property type="entry name" value="3-HYDROXYISOBUTYRATE DEHYDROGENASE, MITOCHONDRIAL"/>
    <property type="match status" value="1"/>
</dbReference>
<protein>
    <submittedName>
        <fullName evidence="7">3-hydroxyisobutyrate dehydrogenase</fullName>
    </submittedName>
</protein>
<dbReference type="GO" id="GO:0050661">
    <property type="term" value="F:NADP binding"/>
    <property type="evidence" value="ECO:0007669"/>
    <property type="project" value="InterPro"/>
</dbReference>
<dbReference type="GO" id="GO:0016054">
    <property type="term" value="P:organic acid catabolic process"/>
    <property type="evidence" value="ECO:0007669"/>
    <property type="project" value="UniProtKB-ARBA"/>
</dbReference>
<proteinExistence type="inferred from homology"/>
<feature type="active site" evidence="4">
    <location>
        <position position="175"/>
    </location>
</feature>
<dbReference type="InterPro" id="IPR006115">
    <property type="entry name" value="6PGDH_NADP-bd"/>
</dbReference>
<dbReference type="PIRSF" id="PIRSF000103">
    <property type="entry name" value="HIBADH"/>
    <property type="match status" value="1"/>
</dbReference>
<gene>
    <name evidence="7" type="ORF">EV191_101340</name>
</gene>
<dbReference type="RefSeq" id="WP_132875002.1">
    <property type="nucleotide sequence ID" value="NZ_SLXQ01000001.1"/>
</dbReference>
<comment type="caution">
    <text evidence="7">The sequence shown here is derived from an EMBL/GenBank/DDBJ whole genome shotgun (WGS) entry which is preliminary data.</text>
</comment>
<dbReference type="PROSITE" id="PS00895">
    <property type="entry name" value="3_HYDROXYISOBUT_DH"/>
    <property type="match status" value="1"/>
</dbReference>
<dbReference type="Pfam" id="PF14833">
    <property type="entry name" value="NAD_binding_11"/>
    <property type="match status" value="1"/>
</dbReference>
<organism evidence="7 8">
    <name type="scientific">Tamaricihabitans halophyticus</name>
    <dbReference type="NCBI Taxonomy" id="1262583"/>
    <lineage>
        <taxon>Bacteria</taxon>
        <taxon>Bacillati</taxon>
        <taxon>Actinomycetota</taxon>
        <taxon>Actinomycetes</taxon>
        <taxon>Pseudonocardiales</taxon>
        <taxon>Pseudonocardiaceae</taxon>
        <taxon>Tamaricihabitans</taxon>
    </lineage>
</organism>
<dbReference type="GO" id="GO:0016616">
    <property type="term" value="F:oxidoreductase activity, acting on the CH-OH group of donors, NAD or NADP as acceptor"/>
    <property type="evidence" value="ECO:0007669"/>
    <property type="project" value="TreeGrafter"/>
</dbReference>
<dbReference type="InterPro" id="IPR008927">
    <property type="entry name" value="6-PGluconate_DH-like_C_sf"/>
</dbReference>
<evidence type="ECO:0000256" key="1">
    <source>
        <dbReference type="ARBA" id="ARBA00009080"/>
    </source>
</evidence>
<evidence type="ECO:0000259" key="5">
    <source>
        <dbReference type="Pfam" id="PF03446"/>
    </source>
</evidence>
<name>A0A4R2R305_9PSEU</name>
<evidence type="ECO:0000256" key="3">
    <source>
        <dbReference type="ARBA" id="ARBA00023027"/>
    </source>
</evidence>
<dbReference type="Gene3D" id="1.10.1040.10">
    <property type="entry name" value="N-(1-d-carboxylethyl)-l-norvaline Dehydrogenase, domain 2"/>
    <property type="match status" value="1"/>
</dbReference>
<dbReference type="Proteomes" id="UP000294911">
    <property type="component" value="Unassembled WGS sequence"/>
</dbReference>
<dbReference type="OrthoDB" id="3185659at2"/>
<feature type="domain" description="3-hydroxyisobutyrate dehydrogenase-like NAD-binding" evidence="6">
    <location>
        <begin position="169"/>
        <end position="290"/>
    </location>
</feature>
<dbReference type="InterPro" id="IPR036291">
    <property type="entry name" value="NAD(P)-bd_dom_sf"/>
</dbReference>
<keyword evidence="2" id="KW-0560">Oxidoreductase</keyword>
<reference evidence="7 8" key="1">
    <citation type="submission" date="2019-03" db="EMBL/GenBank/DDBJ databases">
        <title>Genomic Encyclopedia of Type Strains, Phase IV (KMG-IV): sequencing the most valuable type-strain genomes for metagenomic binning, comparative biology and taxonomic classification.</title>
        <authorList>
            <person name="Goeker M."/>
        </authorList>
    </citation>
    <scope>NUCLEOTIDE SEQUENCE [LARGE SCALE GENOMIC DNA]</scope>
    <source>
        <strain evidence="7 8">DSM 45765</strain>
    </source>
</reference>
<keyword evidence="8" id="KW-1185">Reference proteome</keyword>
<dbReference type="InterPro" id="IPR015815">
    <property type="entry name" value="HIBADH-related"/>
</dbReference>
<accession>A0A4R2R305</accession>
<dbReference type="GO" id="GO:0051287">
    <property type="term" value="F:NAD binding"/>
    <property type="evidence" value="ECO:0007669"/>
    <property type="project" value="InterPro"/>
</dbReference>
<dbReference type="InterPro" id="IPR002204">
    <property type="entry name" value="3-OH-isobutyrate_DH-rel_CS"/>
</dbReference>
<comment type="similarity">
    <text evidence="1">Belongs to the HIBADH-related family.</text>
</comment>
<dbReference type="InterPro" id="IPR013328">
    <property type="entry name" value="6PGD_dom2"/>
</dbReference>
<feature type="domain" description="6-phosphogluconate dehydrogenase NADP-binding" evidence="5">
    <location>
        <begin position="10"/>
        <end position="166"/>
    </location>
</feature>